<feature type="compositionally biased region" description="Polar residues" evidence="1">
    <location>
        <begin position="80"/>
        <end position="102"/>
    </location>
</feature>
<accession>W7TH04</accession>
<gene>
    <name evidence="2" type="ORF">Naga_100658g2</name>
</gene>
<organism evidence="2 3">
    <name type="scientific">Nannochloropsis gaditana</name>
    <dbReference type="NCBI Taxonomy" id="72520"/>
    <lineage>
        <taxon>Eukaryota</taxon>
        <taxon>Sar</taxon>
        <taxon>Stramenopiles</taxon>
        <taxon>Ochrophyta</taxon>
        <taxon>Eustigmatophyceae</taxon>
        <taxon>Eustigmatales</taxon>
        <taxon>Monodopsidaceae</taxon>
        <taxon>Nannochloropsis</taxon>
    </lineage>
</organism>
<evidence type="ECO:0000313" key="3">
    <source>
        <dbReference type="Proteomes" id="UP000019335"/>
    </source>
</evidence>
<reference evidence="2 3" key="1">
    <citation type="journal article" date="2014" name="Mol. Plant">
        <title>Chromosome Scale Genome Assembly and Transcriptome Profiling of Nannochloropsis gaditana in Nitrogen Depletion.</title>
        <authorList>
            <person name="Corteggiani Carpinelli E."/>
            <person name="Telatin A."/>
            <person name="Vitulo N."/>
            <person name="Forcato C."/>
            <person name="D'Angelo M."/>
            <person name="Schiavon R."/>
            <person name="Vezzi A."/>
            <person name="Giacometti G.M."/>
            <person name="Morosinotto T."/>
            <person name="Valle G."/>
        </authorList>
    </citation>
    <scope>NUCLEOTIDE SEQUENCE [LARGE SCALE GENOMIC DNA]</scope>
    <source>
        <strain evidence="2 3">B-31</strain>
    </source>
</reference>
<proteinExistence type="predicted"/>
<dbReference type="Proteomes" id="UP000019335">
    <property type="component" value="Unassembled WGS sequence"/>
</dbReference>
<protein>
    <submittedName>
        <fullName evidence="2">Uncharacterized protein</fullName>
    </submittedName>
</protein>
<name>W7TH04_9STRA</name>
<dbReference type="AlphaFoldDB" id="W7TH04"/>
<evidence type="ECO:0000256" key="1">
    <source>
        <dbReference type="SAM" id="MobiDB-lite"/>
    </source>
</evidence>
<dbReference type="EMBL" id="AZIL01003262">
    <property type="protein sequence ID" value="EWM20229.1"/>
    <property type="molecule type" value="Genomic_DNA"/>
</dbReference>
<sequence>MTSCNEMCSAMRTKVANGRIAANISRDHAGWQDKTLAVFFSADDVHAVAFSRLRSTISCTWGAYTEKSYNLGMQQLLQMSGSPGNDKTSFPSYITQPSTQRPRTQKIAIEDENLGPPKSLCSEFGGVKSVFVSIVRS</sequence>
<evidence type="ECO:0000313" key="2">
    <source>
        <dbReference type="EMBL" id="EWM20229.1"/>
    </source>
</evidence>
<feature type="region of interest" description="Disordered" evidence="1">
    <location>
        <begin position="80"/>
        <end position="104"/>
    </location>
</feature>
<keyword evidence="3" id="KW-1185">Reference proteome</keyword>
<comment type="caution">
    <text evidence="2">The sequence shown here is derived from an EMBL/GenBank/DDBJ whole genome shotgun (WGS) entry which is preliminary data.</text>
</comment>